<organism evidence="9 10">
    <name type="scientific">Dreissena polymorpha</name>
    <name type="common">Zebra mussel</name>
    <name type="synonym">Mytilus polymorpha</name>
    <dbReference type="NCBI Taxonomy" id="45954"/>
    <lineage>
        <taxon>Eukaryota</taxon>
        <taxon>Metazoa</taxon>
        <taxon>Spiralia</taxon>
        <taxon>Lophotrochozoa</taxon>
        <taxon>Mollusca</taxon>
        <taxon>Bivalvia</taxon>
        <taxon>Autobranchia</taxon>
        <taxon>Heteroconchia</taxon>
        <taxon>Euheterodonta</taxon>
        <taxon>Imparidentia</taxon>
        <taxon>Neoheterodontei</taxon>
        <taxon>Myida</taxon>
        <taxon>Dreissenoidea</taxon>
        <taxon>Dreissenidae</taxon>
        <taxon>Dreissena</taxon>
    </lineage>
</organism>
<dbReference type="PANTHER" id="PTHR21461">
    <property type="entry name" value="GLYCOSYLTRANSFERASE FAMILY 92 PROTEIN"/>
    <property type="match status" value="1"/>
</dbReference>
<comment type="subcellular location">
    <subcellularLocation>
        <location evidence="1">Membrane</location>
        <topology evidence="1">Single-pass membrane protein</topology>
    </subcellularLocation>
</comment>
<keyword evidence="10" id="KW-1185">Reference proteome</keyword>
<accession>A0A9D4LDF7</accession>
<protein>
    <recommendedName>
        <fullName evidence="8">Glycosyltransferase family 92 protein</fullName>
        <ecNumber evidence="8">2.4.1.-</ecNumber>
    </recommendedName>
</protein>
<gene>
    <name evidence="9" type="ORF">DPMN_098651</name>
</gene>
<dbReference type="EMBL" id="JAIWYP010000003">
    <property type="protein sequence ID" value="KAH3856071.1"/>
    <property type="molecule type" value="Genomic_DNA"/>
</dbReference>
<keyword evidence="3 8" id="KW-0328">Glycosyltransferase</keyword>
<evidence type="ECO:0000256" key="2">
    <source>
        <dbReference type="ARBA" id="ARBA00007647"/>
    </source>
</evidence>
<proteinExistence type="inferred from homology"/>
<dbReference type="InterPro" id="IPR008166">
    <property type="entry name" value="Glyco_transf_92"/>
</dbReference>
<evidence type="ECO:0000256" key="7">
    <source>
        <dbReference type="ARBA" id="ARBA00023136"/>
    </source>
</evidence>
<dbReference type="GO" id="GO:0005737">
    <property type="term" value="C:cytoplasm"/>
    <property type="evidence" value="ECO:0007669"/>
    <property type="project" value="TreeGrafter"/>
</dbReference>
<evidence type="ECO:0000256" key="6">
    <source>
        <dbReference type="ARBA" id="ARBA00022989"/>
    </source>
</evidence>
<evidence type="ECO:0000256" key="1">
    <source>
        <dbReference type="ARBA" id="ARBA00004167"/>
    </source>
</evidence>
<reference evidence="9" key="1">
    <citation type="journal article" date="2019" name="bioRxiv">
        <title>The Genome of the Zebra Mussel, Dreissena polymorpha: A Resource for Invasive Species Research.</title>
        <authorList>
            <person name="McCartney M.A."/>
            <person name="Auch B."/>
            <person name="Kono T."/>
            <person name="Mallez S."/>
            <person name="Zhang Y."/>
            <person name="Obille A."/>
            <person name="Becker A."/>
            <person name="Abrahante J.E."/>
            <person name="Garbe J."/>
            <person name="Badalamenti J.P."/>
            <person name="Herman A."/>
            <person name="Mangelson H."/>
            <person name="Liachko I."/>
            <person name="Sullivan S."/>
            <person name="Sone E.D."/>
            <person name="Koren S."/>
            <person name="Silverstein K.A.T."/>
            <person name="Beckman K.B."/>
            <person name="Gohl D.M."/>
        </authorList>
    </citation>
    <scope>NUCLEOTIDE SEQUENCE</scope>
    <source>
        <strain evidence="9">Duluth1</strain>
        <tissue evidence="9">Whole animal</tissue>
    </source>
</reference>
<comment type="caution">
    <text evidence="9">The sequence shown here is derived from an EMBL/GenBank/DDBJ whole genome shotgun (WGS) entry which is preliminary data.</text>
</comment>
<name>A0A9D4LDF7_DREPO</name>
<reference evidence="9" key="2">
    <citation type="submission" date="2020-11" db="EMBL/GenBank/DDBJ databases">
        <authorList>
            <person name="McCartney M.A."/>
            <person name="Auch B."/>
            <person name="Kono T."/>
            <person name="Mallez S."/>
            <person name="Becker A."/>
            <person name="Gohl D.M."/>
            <person name="Silverstein K.A.T."/>
            <person name="Koren S."/>
            <person name="Bechman K.B."/>
            <person name="Herman A."/>
            <person name="Abrahante J.E."/>
            <person name="Garbe J."/>
        </authorList>
    </citation>
    <scope>NUCLEOTIDE SEQUENCE</scope>
    <source>
        <strain evidence="9">Duluth1</strain>
        <tissue evidence="9">Whole animal</tissue>
    </source>
</reference>
<keyword evidence="5" id="KW-0812">Transmembrane</keyword>
<evidence type="ECO:0000256" key="4">
    <source>
        <dbReference type="ARBA" id="ARBA00022679"/>
    </source>
</evidence>
<dbReference type="EC" id="2.4.1.-" evidence="8"/>
<dbReference type="AlphaFoldDB" id="A0A9D4LDF7"/>
<dbReference type="PANTHER" id="PTHR21461:SF69">
    <property type="entry name" value="GLYCOSYLTRANSFERASE FAMILY 92 PROTEIN"/>
    <property type="match status" value="1"/>
</dbReference>
<dbReference type="Proteomes" id="UP000828390">
    <property type="component" value="Unassembled WGS sequence"/>
</dbReference>
<evidence type="ECO:0000256" key="5">
    <source>
        <dbReference type="ARBA" id="ARBA00022692"/>
    </source>
</evidence>
<dbReference type="GO" id="GO:0016757">
    <property type="term" value="F:glycosyltransferase activity"/>
    <property type="evidence" value="ECO:0007669"/>
    <property type="project" value="UniProtKB-UniRule"/>
</dbReference>
<evidence type="ECO:0000256" key="8">
    <source>
        <dbReference type="RuleBase" id="RU366017"/>
    </source>
</evidence>
<keyword evidence="4 8" id="KW-0808">Transferase</keyword>
<dbReference type="GO" id="GO:0016020">
    <property type="term" value="C:membrane"/>
    <property type="evidence" value="ECO:0007669"/>
    <property type="project" value="UniProtKB-SubCell"/>
</dbReference>
<keyword evidence="6" id="KW-1133">Transmembrane helix</keyword>
<dbReference type="Pfam" id="PF01697">
    <property type="entry name" value="Glyco_transf_92"/>
    <property type="match status" value="1"/>
</dbReference>
<evidence type="ECO:0000313" key="10">
    <source>
        <dbReference type="Proteomes" id="UP000828390"/>
    </source>
</evidence>
<evidence type="ECO:0000256" key="3">
    <source>
        <dbReference type="ARBA" id="ARBA00022676"/>
    </source>
</evidence>
<comment type="similarity">
    <text evidence="2 8">Belongs to the glycosyltransferase 92 family.</text>
</comment>
<dbReference type="OrthoDB" id="2526284at2759"/>
<keyword evidence="7" id="KW-0472">Membrane</keyword>
<sequence length="444" mass="51105">MVLFPLQKIQHNQLFLQSSTLRHHVNYGKNTTGSSAAPVEDSNSRPMYFKSKCSTDITLNKDMLSQATWIPVDTSNSTFVFSAYYEHAAKHVVLVGLKSSEVVGTCQLWFAHGNGTFERMEERALELYQDLTPYNGQRYVSYLFRCSSPNGQPAYASVVQTSCQQPSKLIVVKVSETPKSYKRKFTVCLMPLFGNFSDAHSLVEWVELNLLLGAEKFFVYDNSSAENIRCVLKMYAERNIVEIVQWPIPVKDVHYVGQIAQLQDCLFRNKPESEFIVNVDMDEFIIPRKDNVRTWSDFVANSSSGAFIFRNTFFLKETYDENSSSNALAKQFKLYSLLLSKHEPKVWVHGQRSKYIARTSMVTWLRVHDVLQSSSQIDLVSEDQAMLFHYRYWENKNVNTDNFVTDDTVIRKYGETLVANVKRTWTEIEAHRLKHCEPSSKNTS</sequence>
<evidence type="ECO:0000313" key="9">
    <source>
        <dbReference type="EMBL" id="KAH3856071.1"/>
    </source>
</evidence>